<evidence type="ECO:0000259" key="1">
    <source>
        <dbReference type="Pfam" id="PF13622"/>
    </source>
</evidence>
<gene>
    <name evidence="3" type="ORF">GCM10009125_17130</name>
</gene>
<sequence length="291" mass="31828">MGQFRVVRSWRLADAILLRMPTTQNLHLGHAGEPYPDAFYVRRGETEFLSTLHAQGAWQPGEQHLAAASGLVLAEAERRLPSDKLVSRVSFDVLGVIHSGPFTVDVRMARPGRSIELIEATMRHGDQVSIHARIWRLASTDTAQVQGSEWSPMPLPEEMPPLAFSSIWEGGFIASLEARRETGARPGRGRSWIRTPYPLVEGESDPPVAGFVKLVDTANGLAVRADPNAVFFANVDLSIHFTRQPEAGWVGFDTRVSFGPTGLGETFSVLSDVRGPVGTAAQSLTVRLRGR</sequence>
<protein>
    <submittedName>
        <fullName evidence="3">Thioesterase family protein</fullName>
    </submittedName>
</protein>
<evidence type="ECO:0000313" key="4">
    <source>
        <dbReference type="Proteomes" id="UP001501176"/>
    </source>
</evidence>
<dbReference type="Gene3D" id="2.40.160.210">
    <property type="entry name" value="Acyl-CoA thioesterase, double hotdog domain"/>
    <property type="match status" value="1"/>
</dbReference>
<dbReference type="InterPro" id="IPR042171">
    <property type="entry name" value="Acyl-CoA_hotdog"/>
</dbReference>
<dbReference type="Proteomes" id="UP001501176">
    <property type="component" value="Unassembled WGS sequence"/>
</dbReference>
<comment type="caution">
    <text evidence="3">The sequence shown here is derived from an EMBL/GenBank/DDBJ whole genome shotgun (WGS) entry which is preliminary data.</text>
</comment>
<dbReference type="InterPro" id="IPR029069">
    <property type="entry name" value="HotDog_dom_sf"/>
</dbReference>
<dbReference type="SUPFAM" id="SSF54637">
    <property type="entry name" value="Thioesterase/thiol ester dehydrase-isomerase"/>
    <property type="match status" value="1"/>
</dbReference>
<reference evidence="3 4" key="1">
    <citation type="journal article" date="2019" name="Int. J. Syst. Evol. Microbiol.">
        <title>The Global Catalogue of Microorganisms (GCM) 10K type strain sequencing project: providing services to taxonomists for standard genome sequencing and annotation.</title>
        <authorList>
            <consortium name="The Broad Institute Genomics Platform"/>
            <consortium name="The Broad Institute Genome Sequencing Center for Infectious Disease"/>
            <person name="Wu L."/>
            <person name="Ma J."/>
        </authorList>
    </citation>
    <scope>NUCLEOTIDE SEQUENCE [LARGE SCALE GENOMIC DNA]</scope>
    <source>
        <strain evidence="3 4">JCM 16240</strain>
    </source>
</reference>
<dbReference type="Pfam" id="PF20789">
    <property type="entry name" value="4HBT_3C"/>
    <property type="match status" value="1"/>
</dbReference>
<dbReference type="EMBL" id="BAAAFN010000013">
    <property type="protein sequence ID" value="GAA0228722.1"/>
    <property type="molecule type" value="Genomic_DNA"/>
</dbReference>
<keyword evidence="4" id="KW-1185">Reference proteome</keyword>
<feature type="domain" description="Acyl-CoA thioesterase-like C-terminal" evidence="2">
    <location>
        <begin position="156"/>
        <end position="286"/>
    </location>
</feature>
<evidence type="ECO:0000313" key="3">
    <source>
        <dbReference type="EMBL" id="GAA0228722.1"/>
    </source>
</evidence>
<organism evidence="3 4">
    <name type="scientific">Castellaniella daejeonensis</name>
    <dbReference type="NCBI Taxonomy" id="659013"/>
    <lineage>
        <taxon>Bacteria</taxon>
        <taxon>Pseudomonadati</taxon>
        <taxon>Pseudomonadota</taxon>
        <taxon>Betaproteobacteria</taxon>
        <taxon>Burkholderiales</taxon>
        <taxon>Alcaligenaceae</taxon>
        <taxon>Castellaniella</taxon>
    </lineage>
</organism>
<dbReference type="InterPro" id="IPR049449">
    <property type="entry name" value="TesB_ACOT8-like_N"/>
</dbReference>
<proteinExistence type="predicted"/>
<evidence type="ECO:0000259" key="2">
    <source>
        <dbReference type="Pfam" id="PF20789"/>
    </source>
</evidence>
<name>A0ABN0TS01_9BURK</name>
<dbReference type="Pfam" id="PF13622">
    <property type="entry name" value="4HBT_3"/>
    <property type="match status" value="1"/>
</dbReference>
<accession>A0ABN0TS01</accession>
<feature type="domain" description="Acyl-CoA thioesterase-like N-terminal HotDog" evidence="1">
    <location>
        <begin position="56"/>
        <end position="136"/>
    </location>
</feature>
<dbReference type="InterPro" id="IPR049450">
    <property type="entry name" value="ACOT8-like_C"/>
</dbReference>